<dbReference type="Pfam" id="PF04578">
    <property type="entry name" value="DUF594"/>
    <property type="match status" value="1"/>
</dbReference>
<feature type="transmembrane region" description="Helical" evidence="2">
    <location>
        <begin position="393"/>
        <end position="414"/>
    </location>
</feature>
<sequence>MLDEMCQGRARALGLRCKELIDHGGHTRHQVEVLTSFSLLAWSGGRGSRHGFPRASKQAMAMARVLHLWNEWEIQILVLVSFALQVLLLSFAWMRRRSISRVLRVLLWLMYLLAEYTATYTLGHMSIAGKAGEHQQLMAFWAPFLLMHLGGQDTITAYAMEDSQLWLRHLLTFAVQALGAGYVLYKYIGRSGPLATPAVLLFTVGVLKNAERVWALSFSRLEIIRRYMDSVSIDQVYKAYPGAECLERQPKRGTWDFCLGLAGLLVWRKPTNSKTPNDNSSKFERIKQLDDESVLQGAHDLLYICMGQFVDDKIWPSEFQRRAMDFFHLNGKTFQLVEMQLSMMYDIFYTKAAVIHTWYGRCFRVISLLGTAMAFFLFQFSTGKDHYNRVDATVTYILVTGAFILEAASVLRAMGSTWTCALLREREWARLHSLHVSLRRYVRIAQARRWSDSIGQLNLLDSYSYTGDKTSIAAETSGDEEEIFNKTTSRGSLIGEIFNKASLEEGNSRLPQEKDKGGGFVQEKDKRGSLGRKLISFWKHGGGSCSSRISTAAKELVLQEIRRLVDACKGKEGVMGSYRGQCALEQRRYEPDDDEDGLFLKDLTWSTSMEFDQSILTWHLATHKFLKYSESTTDAGSLSLVEATKAVSNYMMFLLVECPYMLPSPVRPTLHVQAKKVLREQRSWERFITRDRTTKIVRVIDPGAKLADELLHIEDSKMPGPNELLRVVFGVWVEMLCYAAHHCSRESHARQLNNGGEFITTVWLLTTAEFNRVHCSLRNFKDRKHSSIFMDFMACWSALILWFSSHSMQDILRSCWSALISWYSLVIMAPVLISCRLDLVELDLSGFCM</sequence>
<feature type="transmembrane region" description="Helical" evidence="2">
    <location>
        <begin position="788"/>
        <end position="805"/>
    </location>
</feature>
<organism evidence="4 5">
    <name type="scientific">Sorghum bicolor</name>
    <name type="common">Sorghum</name>
    <name type="synonym">Sorghum vulgare</name>
    <dbReference type="NCBI Taxonomy" id="4558"/>
    <lineage>
        <taxon>Eukaryota</taxon>
        <taxon>Viridiplantae</taxon>
        <taxon>Streptophyta</taxon>
        <taxon>Embryophyta</taxon>
        <taxon>Tracheophyta</taxon>
        <taxon>Spermatophyta</taxon>
        <taxon>Magnoliopsida</taxon>
        <taxon>Liliopsida</taxon>
        <taxon>Poales</taxon>
        <taxon>Poaceae</taxon>
        <taxon>PACMAD clade</taxon>
        <taxon>Panicoideae</taxon>
        <taxon>Andropogonodae</taxon>
        <taxon>Andropogoneae</taxon>
        <taxon>Sorghinae</taxon>
        <taxon>Sorghum</taxon>
    </lineage>
</organism>
<evidence type="ECO:0000313" key="5">
    <source>
        <dbReference type="Proteomes" id="UP000000768"/>
    </source>
</evidence>
<dbReference type="PANTHER" id="PTHR31325">
    <property type="entry name" value="OS01G0798800 PROTEIN-RELATED"/>
    <property type="match status" value="1"/>
</dbReference>
<evidence type="ECO:0000256" key="1">
    <source>
        <dbReference type="SAM" id="MobiDB-lite"/>
    </source>
</evidence>
<protein>
    <recommendedName>
        <fullName evidence="3">DUF4220 domain-containing protein</fullName>
    </recommendedName>
</protein>
<dbReference type="STRING" id="4558.A0A1Z5RGJ8"/>
<feature type="transmembrane region" description="Helical" evidence="2">
    <location>
        <begin position="74"/>
        <end position="93"/>
    </location>
</feature>
<keyword evidence="2" id="KW-1133">Transmembrane helix</keyword>
<evidence type="ECO:0000313" key="4">
    <source>
        <dbReference type="EMBL" id="OQU82719.1"/>
    </source>
</evidence>
<feature type="domain" description="DUF4220" evidence="3">
    <location>
        <begin position="108"/>
        <end position="461"/>
    </location>
</feature>
<reference evidence="4 5" key="1">
    <citation type="journal article" date="2009" name="Nature">
        <title>The Sorghum bicolor genome and the diversification of grasses.</title>
        <authorList>
            <person name="Paterson A.H."/>
            <person name="Bowers J.E."/>
            <person name="Bruggmann R."/>
            <person name="Dubchak I."/>
            <person name="Grimwood J."/>
            <person name="Gundlach H."/>
            <person name="Haberer G."/>
            <person name="Hellsten U."/>
            <person name="Mitros T."/>
            <person name="Poliakov A."/>
            <person name="Schmutz J."/>
            <person name="Spannagl M."/>
            <person name="Tang H."/>
            <person name="Wang X."/>
            <person name="Wicker T."/>
            <person name="Bharti A.K."/>
            <person name="Chapman J."/>
            <person name="Feltus F.A."/>
            <person name="Gowik U."/>
            <person name="Grigoriev I.V."/>
            <person name="Lyons E."/>
            <person name="Maher C.A."/>
            <person name="Martis M."/>
            <person name="Narechania A."/>
            <person name="Otillar R.P."/>
            <person name="Penning B.W."/>
            <person name="Salamov A.A."/>
            <person name="Wang Y."/>
            <person name="Zhang L."/>
            <person name="Carpita N.C."/>
            <person name="Freeling M."/>
            <person name="Gingle A.R."/>
            <person name="Hash C.T."/>
            <person name="Keller B."/>
            <person name="Klein P."/>
            <person name="Kresovich S."/>
            <person name="McCann M.C."/>
            <person name="Ming R."/>
            <person name="Peterson D.G."/>
            <person name="Mehboob-ur-Rahman"/>
            <person name="Ware D."/>
            <person name="Westhoff P."/>
            <person name="Mayer K.F."/>
            <person name="Messing J."/>
            <person name="Rokhsar D.S."/>
        </authorList>
    </citation>
    <scope>NUCLEOTIDE SEQUENCE [LARGE SCALE GENOMIC DNA]</scope>
    <source>
        <strain evidence="5">cv. BTx623</strain>
    </source>
</reference>
<dbReference type="EMBL" id="CM000764">
    <property type="protein sequence ID" value="OQU82719.1"/>
    <property type="molecule type" value="Genomic_DNA"/>
</dbReference>
<dbReference type="Pfam" id="PF13968">
    <property type="entry name" value="DUF4220"/>
    <property type="match status" value="1"/>
</dbReference>
<name>A0A1Z5RGJ8_SORBI</name>
<reference evidence="5" key="2">
    <citation type="journal article" date="2018" name="Plant J.">
        <title>The Sorghum bicolor reference genome: improved assembly, gene annotations, a transcriptome atlas, and signatures of genome organization.</title>
        <authorList>
            <person name="McCormick R.F."/>
            <person name="Truong S.K."/>
            <person name="Sreedasyam A."/>
            <person name="Jenkins J."/>
            <person name="Shu S."/>
            <person name="Sims D."/>
            <person name="Kennedy M."/>
            <person name="Amirebrahimi M."/>
            <person name="Weers B.D."/>
            <person name="McKinley B."/>
            <person name="Mattison A."/>
            <person name="Morishige D.T."/>
            <person name="Grimwood J."/>
            <person name="Schmutz J."/>
            <person name="Mullet J.E."/>
        </authorList>
    </citation>
    <scope>NUCLEOTIDE SEQUENCE [LARGE SCALE GENOMIC DNA]</scope>
    <source>
        <strain evidence="5">cv. BTx623</strain>
    </source>
</reference>
<keyword evidence="2" id="KW-0472">Membrane</keyword>
<keyword evidence="2" id="KW-0812">Transmembrane</keyword>
<feature type="transmembrane region" description="Helical" evidence="2">
    <location>
        <begin position="362"/>
        <end position="381"/>
    </location>
</feature>
<keyword evidence="5" id="KW-1185">Reference proteome</keyword>
<feature type="transmembrane region" description="Helical" evidence="2">
    <location>
        <begin position="170"/>
        <end position="188"/>
    </location>
</feature>
<dbReference type="InterPro" id="IPR007658">
    <property type="entry name" value="DUF594"/>
</dbReference>
<accession>A0A1Z5RGJ8</accession>
<feature type="region of interest" description="Disordered" evidence="1">
    <location>
        <begin position="505"/>
        <end position="524"/>
    </location>
</feature>
<dbReference type="InParanoid" id="A0A1Z5RGJ8"/>
<dbReference type="Gramene" id="OQU82719">
    <property type="protein sequence ID" value="OQU82719"/>
    <property type="gene ID" value="SORBI_3005G012700"/>
</dbReference>
<dbReference type="AlphaFoldDB" id="A0A1Z5RGJ8"/>
<feature type="transmembrane region" description="Helical" evidence="2">
    <location>
        <begin position="811"/>
        <end position="833"/>
    </location>
</feature>
<dbReference type="Proteomes" id="UP000000768">
    <property type="component" value="Chromosome 5"/>
</dbReference>
<dbReference type="ExpressionAtlas" id="A0A1Z5RGJ8">
    <property type="expression patterns" value="baseline and differential"/>
</dbReference>
<gene>
    <name evidence="4" type="ORF">SORBI_3005G012700</name>
</gene>
<feature type="transmembrane region" description="Helical" evidence="2">
    <location>
        <begin position="194"/>
        <end position="210"/>
    </location>
</feature>
<feature type="transmembrane region" description="Helical" evidence="2">
    <location>
        <begin position="139"/>
        <end position="158"/>
    </location>
</feature>
<proteinExistence type="predicted"/>
<evidence type="ECO:0000256" key="2">
    <source>
        <dbReference type="SAM" id="Phobius"/>
    </source>
</evidence>
<evidence type="ECO:0000259" key="3">
    <source>
        <dbReference type="Pfam" id="PF13968"/>
    </source>
</evidence>
<dbReference type="InterPro" id="IPR025315">
    <property type="entry name" value="DUF4220"/>
</dbReference>
<feature type="transmembrane region" description="Helical" evidence="2">
    <location>
        <begin position="105"/>
        <end position="127"/>
    </location>
</feature>